<dbReference type="PROSITE" id="PS00719">
    <property type="entry name" value="GLYCOSYL_HYDROL_F2_1"/>
    <property type="match status" value="1"/>
</dbReference>
<feature type="chain" id="PRO_5032873149" evidence="5">
    <location>
        <begin position="37"/>
        <end position="994"/>
    </location>
</feature>
<dbReference type="SUPFAM" id="SSF49303">
    <property type="entry name" value="beta-Galactosidase/glucuronidase domain"/>
    <property type="match status" value="1"/>
</dbReference>
<reference evidence="7 8" key="1">
    <citation type="submission" date="2020-04" db="EMBL/GenBank/DDBJ databases">
        <title>Chitinophaga sp. G-6-1-13 sp. nov., isolated from soil.</title>
        <authorList>
            <person name="Dahal R.H."/>
            <person name="Chaudhary D.K."/>
        </authorList>
    </citation>
    <scope>NUCLEOTIDE SEQUENCE [LARGE SCALE GENOMIC DNA]</scope>
    <source>
        <strain evidence="7 8">G-6-1-13</strain>
    </source>
</reference>
<dbReference type="Pfam" id="PF00703">
    <property type="entry name" value="Glyco_hydro_2"/>
    <property type="match status" value="1"/>
</dbReference>
<dbReference type="InterPro" id="IPR023230">
    <property type="entry name" value="Glyco_hydro_2_CS"/>
</dbReference>
<dbReference type="Pfam" id="PF00754">
    <property type="entry name" value="F5_F8_type_C"/>
    <property type="match status" value="1"/>
</dbReference>
<keyword evidence="5" id="KW-0732">Signal</keyword>
<dbReference type="InterPro" id="IPR013783">
    <property type="entry name" value="Ig-like_fold"/>
</dbReference>
<evidence type="ECO:0000256" key="2">
    <source>
        <dbReference type="ARBA" id="ARBA00022801"/>
    </source>
</evidence>
<dbReference type="EMBL" id="JABBGC010000002">
    <property type="protein sequence ID" value="NML40022.1"/>
    <property type="molecule type" value="Genomic_DNA"/>
</dbReference>
<feature type="signal peptide" evidence="5">
    <location>
        <begin position="1"/>
        <end position="36"/>
    </location>
</feature>
<dbReference type="InterPro" id="IPR006104">
    <property type="entry name" value="Glyco_hydro_2_N"/>
</dbReference>
<evidence type="ECO:0000256" key="1">
    <source>
        <dbReference type="ARBA" id="ARBA00007401"/>
    </source>
</evidence>
<dbReference type="PROSITE" id="PS50022">
    <property type="entry name" value="FA58C_3"/>
    <property type="match status" value="1"/>
</dbReference>
<evidence type="ECO:0000313" key="8">
    <source>
        <dbReference type="Proteomes" id="UP000583266"/>
    </source>
</evidence>
<feature type="domain" description="F5/8 type C" evidence="6">
    <location>
        <begin position="853"/>
        <end position="992"/>
    </location>
</feature>
<dbReference type="InterPro" id="IPR017853">
    <property type="entry name" value="GH"/>
</dbReference>
<dbReference type="PANTHER" id="PTHR42732:SF1">
    <property type="entry name" value="BETA-MANNOSIDASE"/>
    <property type="match status" value="1"/>
</dbReference>
<dbReference type="InterPro" id="IPR040605">
    <property type="entry name" value="Glyco_hydro2_dom5"/>
</dbReference>
<keyword evidence="3 4" id="KW-0326">Glycosidase</keyword>
<evidence type="ECO:0000313" key="7">
    <source>
        <dbReference type="EMBL" id="NML40022.1"/>
    </source>
</evidence>
<dbReference type="InterPro" id="IPR006101">
    <property type="entry name" value="Glyco_hydro_2"/>
</dbReference>
<name>A0A848GSD0_9BACT</name>
<evidence type="ECO:0000256" key="4">
    <source>
        <dbReference type="RuleBase" id="RU361154"/>
    </source>
</evidence>
<evidence type="ECO:0000256" key="3">
    <source>
        <dbReference type="ARBA" id="ARBA00023295"/>
    </source>
</evidence>
<organism evidence="7 8">
    <name type="scientific">Chitinophaga fulva</name>
    <dbReference type="NCBI Taxonomy" id="2728842"/>
    <lineage>
        <taxon>Bacteria</taxon>
        <taxon>Pseudomonadati</taxon>
        <taxon>Bacteroidota</taxon>
        <taxon>Chitinophagia</taxon>
        <taxon>Chitinophagales</taxon>
        <taxon>Chitinophagaceae</taxon>
        <taxon>Chitinophaga</taxon>
    </lineage>
</organism>
<dbReference type="Pfam" id="PF18565">
    <property type="entry name" value="Glyco_hydro2_C5"/>
    <property type="match status" value="1"/>
</dbReference>
<dbReference type="PANTHER" id="PTHR42732">
    <property type="entry name" value="BETA-GALACTOSIDASE"/>
    <property type="match status" value="1"/>
</dbReference>
<dbReference type="InterPro" id="IPR000421">
    <property type="entry name" value="FA58C"/>
</dbReference>
<evidence type="ECO:0000256" key="5">
    <source>
        <dbReference type="SAM" id="SignalP"/>
    </source>
</evidence>
<dbReference type="InterPro" id="IPR006103">
    <property type="entry name" value="Glyco_hydro_2_cat"/>
</dbReference>
<dbReference type="InterPro" id="IPR051913">
    <property type="entry name" value="GH2_Domain-Containing"/>
</dbReference>
<dbReference type="InterPro" id="IPR008979">
    <property type="entry name" value="Galactose-bd-like_sf"/>
</dbReference>
<dbReference type="SUPFAM" id="SSF49785">
    <property type="entry name" value="Galactose-binding domain-like"/>
    <property type="match status" value="2"/>
</dbReference>
<keyword evidence="2 4" id="KW-0378">Hydrolase</keyword>
<dbReference type="Gene3D" id="2.60.120.260">
    <property type="entry name" value="Galactose-binding domain-like"/>
    <property type="match status" value="2"/>
</dbReference>
<dbReference type="GO" id="GO:0004553">
    <property type="term" value="F:hydrolase activity, hydrolyzing O-glycosyl compounds"/>
    <property type="evidence" value="ECO:0007669"/>
    <property type="project" value="InterPro"/>
</dbReference>
<accession>A0A848GSD0</accession>
<gene>
    <name evidence="7" type="ORF">HHL17_22665</name>
</gene>
<dbReference type="PRINTS" id="PR00132">
    <property type="entry name" value="GLHYDRLASE2"/>
</dbReference>
<protein>
    <submittedName>
        <fullName evidence="7">Beta-galactosidase</fullName>
    </submittedName>
</protein>
<proteinExistence type="inferred from homology"/>
<dbReference type="Pfam" id="PF02837">
    <property type="entry name" value="Glyco_hydro_2_N"/>
    <property type="match status" value="1"/>
</dbReference>
<dbReference type="GO" id="GO:0005975">
    <property type="term" value="P:carbohydrate metabolic process"/>
    <property type="evidence" value="ECO:0007669"/>
    <property type="project" value="InterPro"/>
</dbReference>
<dbReference type="Proteomes" id="UP000583266">
    <property type="component" value="Unassembled WGS sequence"/>
</dbReference>
<dbReference type="InterPro" id="IPR006102">
    <property type="entry name" value="Ig-like_GH2"/>
</dbReference>
<dbReference type="AlphaFoldDB" id="A0A848GSD0"/>
<evidence type="ECO:0000259" key="6">
    <source>
        <dbReference type="PROSITE" id="PS50022"/>
    </source>
</evidence>
<comment type="similarity">
    <text evidence="1 4">Belongs to the glycosyl hydrolase 2 family.</text>
</comment>
<comment type="caution">
    <text evidence="7">The sequence shown here is derived from an EMBL/GenBank/DDBJ whole genome shotgun (WGS) entry which is preliminary data.</text>
</comment>
<dbReference type="Gene3D" id="3.20.20.80">
    <property type="entry name" value="Glycosidases"/>
    <property type="match status" value="1"/>
</dbReference>
<dbReference type="Pfam" id="PF02836">
    <property type="entry name" value="Glyco_hydro_2_C"/>
    <property type="match status" value="1"/>
</dbReference>
<dbReference type="InterPro" id="IPR036156">
    <property type="entry name" value="Beta-gal/glucu_dom_sf"/>
</dbReference>
<dbReference type="SUPFAM" id="SSF51445">
    <property type="entry name" value="(Trans)glycosidases"/>
    <property type="match status" value="1"/>
</dbReference>
<keyword evidence="8" id="KW-1185">Reference proteome</keyword>
<dbReference type="Gene3D" id="2.60.40.10">
    <property type="entry name" value="Immunoglobulins"/>
    <property type="match status" value="2"/>
</dbReference>
<sequence length="994" mass="110370">MNMYYSPPLQKGGYRLLWPCAAWCLLLLALTTTANAQSRISPRQELDFNTNWAFCQQDISNAAAADFNDASWEAVTIPHVMGITPKHNGGGKVFQGIGWYRRYFTVPADLADRRLYISFEGVQTDCDIYLNGEKLGEHHGGYMRFGVDISGKVRPGKPNVLAVRVSNADNPQTPPGKKMSTLDFNYYGGIYRNVSLVITHQLYIPDEVEANKIAGGGIFTMSRNVSAHAADILVNTQVMNSGRQAAATTLLTKLTDKSGKVVASTRQTISINGRMDTTFRQQLHITAPQLWHPDHPYLYQLESEVYNGKQLVDKRVTPTGIRTISFTSSDGKADGFYINGEKLYLRGANRHQVYPYIGDAAPASLQYRDAWQLKKGGFNAVRAAHYPASPDFLRACDELGLLVIECQPGWQHYSEDSTFKARTFRDIREMVRRDRNHPSVFLWETSLNESPTPSSWMQEAVRIAHEEMPGDQMFTADDYNKRSRDHYDVFYKVVNPDMTDPAPGKPSLTREWGDTWVADAAQENGLRASRQYTTRGLINQCILRQQALNGETSEERGGYWDHARLDANPRIGGYFVWSYNDYTRGSDPVTAFSGVTDMDRYEKFSYYQLQAMQPARNKAYGPMVFIASYNNLQDADSTIIVFSNCDTVMLYRHNEFVGLKTRSANAATAPFIAAKNGSPLYAFPLGHYEPGTYRAEGWLDGKLVCSHTISTPKPAKRLEITLPEPSLPPVANGTDMIPVYIKVCDKDGVVVANTKAGQSYNIQLHVTGAGHLVGGNIPAAGIAVQATEGGIGYALIRTSDSAGEIRITAESKGLVSAVKTIKTQSRTTKIVPDAPHAKWVNDFERIYTDVAAKTGQENSLREISLKDAQITINDQVNPPGSGMLTDKNNLTGWTATSSTFPLTITLHLGKSRSLTGSQVFWGKDSDWYNYRVETSPDGNTWTVASPDKLSSGQDYKPVLFNSRGVQYVRYVITGIKPESSHVAVKEILLFGAEE</sequence>